<comment type="similarity">
    <text evidence="2">Belongs to the SLX9 family.</text>
</comment>
<dbReference type="KEGG" id="fcy:FRACYDRAFT_250438"/>
<evidence type="ECO:0000313" key="6">
    <source>
        <dbReference type="Proteomes" id="UP000095751"/>
    </source>
</evidence>
<name>A0A1E7EPM0_9STRA</name>
<feature type="compositionally biased region" description="Polar residues" evidence="4">
    <location>
        <begin position="26"/>
        <end position="53"/>
    </location>
</feature>
<feature type="compositionally biased region" description="Basic residues" evidence="4">
    <location>
        <begin position="252"/>
        <end position="268"/>
    </location>
</feature>
<evidence type="ECO:0000256" key="4">
    <source>
        <dbReference type="SAM" id="MobiDB-lite"/>
    </source>
</evidence>
<dbReference type="PANTHER" id="PTHR31109">
    <property type="entry name" value="PROTEIN FAM207A"/>
    <property type="match status" value="1"/>
</dbReference>
<accession>A0A1E7EPM0</accession>
<dbReference type="GO" id="GO:0030688">
    <property type="term" value="C:preribosome, small subunit precursor"/>
    <property type="evidence" value="ECO:0007669"/>
    <property type="project" value="InterPro"/>
</dbReference>
<gene>
    <name evidence="5" type="ORF">FRACYDRAFT_250438</name>
</gene>
<evidence type="ECO:0000256" key="2">
    <source>
        <dbReference type="ARBA" id="ARBA00011022"/>
    </source>
</evidence>
<feature type="compositionally biased region" description="Basic and acidic residues" evidence="4">
    <location>
        <begin position="81"/>
        <end position="95"/>
    </location>
</feature>
<dbReference type="InParanoid" id="A0A1E7EPM0"/>
<evidence type="ECO:0000256" key="1">
    <source>
        <dbReference type="ARBA" id="ARBA00004604"/>
    </source>
</evidence>
<dbReference type="PANTHER" id="PTHR31109:SF2">
    <property type="entry name" value="RIBOSOME BIOGENESIS PROTEIN SLX9 HOMOLOG"/>
    <property type="match status" value="1"/>
</dbReference>
<feature type="compositionally biased region" description="Basic and acidic residues" evidence="4">
    <location>
        <begin position="220"/>
        <end position="251"/>
    </location>
</feature>
<organism evidence="5 6">
    <name type="scientific">Fragilariopsis cylindrus CCMP1102</name>
    <dbReference type="NCBI Taxonomy" id="635003"/>
    <lineage>
        <taxon>Eukaryota</taxon>
        <taxon>Sar</taxon>
        <taxon>Stramenopiles</taxon>
        <taxon>Ochrophyta</taxon>
        <taxon>Bacillariophyta</taxon>
        <taxon>Bacillariophyceae</taxon>
        <taxon>Bacillariophycidae</taxon>
        <taxon>Bacillariales</taxon>
        <taxon>Bacillariaceae</taxon>
        <taxon>Fragilariopsis</taxon>
    </lineage>
</organism>
<dbReference type="GO" id="GO:0005730">
    <property type="term" value="C:nucleolus"/>
    <property type="evidence" value="ECO:0007669"/>
    <property type="project" value="UniProtKB-SubCell"/>
</dbReference>
<reference evidence="5 6" key="1">
    <citation type="submission" date="2016-09" db="EMBL/GenBank/DDBJ databases">
        <title>Extensive genetic diversity and differential bi-allelic expression allows diatom success in the polar Southern Ocean.</title>
        <authorList>
            <consortium name="DOE Joint Genome Institute"/>
            <person name="Mock T."/>
            <person name="Otillar R.P."/>
            <person name="Strauss J."/>
            <person name="Dupont C."/>
            <person name="Frickenhaus S."/>
            <person name="Maumus F."/>
            <person name="Mcmullan M."/>
            <person name="Sanges R."/>
            <person name="Schmutz J."/>
            <person name="Toseland A."/>
            <person name="Valas R."/>
            <person name="Veluchamy A."/>
            <person name="Ward B.J."/>
            <person name="Allen A."/>
            <person name="Barry K."/>
            <person name="Falciatore A."/>
            <person name="Ferrante M."/>
            <person name="Fortunato A.E."/>
            <person name="Gloeckner G."/>
            <person name="Gruber A."/>
            <person name="Hipkin R."/>
            <person name="Janech M."/>
            <person name="Kroth P."/>
            <person name="Leese F."/>
            <person name="Lindquist E."/>
            <person name="Lyon B.R."/>
            <person name="Martin J."/>
            <person name="Mayer C."/>
            <person name="Parker M."/>
            <person name="Quesneville H."/>
            <person name="Raymond J."/>
            <person name="Uhlig C."/>
            <person name="Valentin K.U."/>
            <person name="Worden A.Z."/>
            <person name="Armbrust E.V."/>
            <person name="Bowler C."/>
            <person name="Green B."/>
            <person name="Moulton V."/>
            <person name="Van Oosterhout C."/>
            <person name="Grigoriev I."/>
        </authorList>
    </citation>
    <scope>NUCLEOTIDE SEQUENCE [LARGE SCALE GENOMIC DNA]</scope>
    <source>
        <strain evidence="5 6">CCMP1102</strain>
    </source>
</reference>
<dbReference type="GO" id="GO:0030686">
    <property type="term" value="C:90S preribosome"/>
    <property type="evidence" value="ECO:0007669"/>
    <property type="project" value="InterPro"/>
</dbReference>
<feature type="compositionally biased region" description="Polar residues" evidence="4">
    <location>
        <begin position="61"/>
        <end position="80"/>
    </location>
</feature>
<feature type="region of interest" description="Disordered" evidence="4">
    <location>
        <begin position="1"/>
        <end position="116"/>
    </location>
</feature>
<evidence type="ECO:0000256" key="3">
    <source>
        <dbReference type="ARBA" id="ARBA00023242"/>
    </source>
</evidence>
<dbReference type="GO" id="GO:0000462">
    <property type="term" value="P:maturation of SSU-rRNA from tricistronic rRNA transcript (SSU-rRNA, 5.8S rRNA, LSU-rRNA)"/>
    <property type="evidence" value="ECO:0007669"/>
    <property type="project" value="InterPro"/>
</dbReference>
<dbReference type="Proteomes" id="UP000095751">
    <property type="component" value="Unassembled WGS sequence"/>
</dbReference>
<dbReference type="AlphaFoldDB" id="A0A1E7EPM0"/>
<evidence type="ECO:0000313" key="5">
    <source>
        <dbReference type="EMBL" id="OEU07815.1"/>
    </source>
</evidence>
<dbReference type="Pfam" id="PF15341">
    <property type="entry name" value="SLX9"/>
    <property type="match status" value="1"/>
</dbReference>
<feature type="compositionally biased region" description="Low complexity" evidence="4">
    <location>
        <begin position="162"/>
        <end position="171"/>
    </location>
</feature>
<keyword evidence="6" id="KW-1185">Reference proteome</keyword>
<dbReference type="InterPro" id="IPR028160">
    <property type="entry name" value="Slx9-like"/>
</dbReference>
<keyword evidence="3" id="KW-0539">Nucleus</keyword>
<sequence length="268" mass="30919">MPKVKRITNLSREARRRVTTDHVLPSPSTRKSNTTKQDSNVVVEQIDAHSTTGIDKDETKTNSSIETKAKNNIPTTTSTENKNKDNDVNDDEPKGTKPSLSRGQRKRQAKHEKFLKKEKMILSSLMLKKQDEQKKRIDGLDAIKQALMDTTTTADKKKQYDSTNNSNSNNTELEIHHVSSNKAKRKLVGGEVENMSLILQHPAYKKDPFETLQEHLLNSYKEDKTTQEKLSKQRTQKEKQKKDAKLRQKKDIVKKKTQKKKYKPRRNK</sequence>
<feature type="region of interest" description="Disordered" evidence="4">
    <location>
        <begin position="215"/>
        <end position="268"/>
    </location>
</feature>
<dbReference type="EMBL" id="KV784383">
    <property type="protein sequence ID" value="OEU07815.1"/>
    <property type="molecule type" value="Genomic_DNA"/>
</dbReference>
<comment type="subcellular location">
    <subcellularLocation>
        <location evidence="1">Nucleus</location>
        <location evidence="1">Nucleolus</location>
    </subcellularLocation>
</comment>
<protein>
    <submittedName>
        <fullName evidence="5">Uncharacterized protein</fullName>
    </submittedName>
</protein>
<feature type="region of interest" description="Disordered" evidence="4">
    <location>
        <begin position="150"/>
        <end position="185"/>
    </location>
</feature>
<dbReference type="OrthoDB" id="18703at2759"/>
<proteinExistence type="inferred from homology"/>